<sequence>MQKLWTPLKEHFQSEIQGKHLKEFLADEARNKNLVFKHKDIILDLSHEQINQKTVKLLQDLGNQSKVFEKIQKQMSGEKINQTEKRAVLHTALRAPQDAKEIQVDGINVISEVHSVQKRIQDFSNRVRKGEFKGFSGKSLQNTVVIGIGGSYLSIEFVHEALRSSQQGTENSKNRQLRFLANVDPVDFSRAVAGLDPEETLLVINSKTFTTAETILNAKTVKNWLISHYKNKGLQTETTEQINAICAAHISACSTNLKATNAFGIADENVFGFWDFVGGRYSVWCGIGVLPLSLQYGFEMVSDFLKGGNDMDNHLMEQKENSLPYLLALIGFYNTSIAGYNARAILPYAQSLCKFVPHIQQLDMESNGKRVSLNGEVLDYECTVINFGEPGTNGQHSFYQLLHQGRVIPCEFIGYIKSQQPIQVPGEKIPSHLELMSNYFSQPDALALGKDMDQLKAENVPEELLNHKYFPGNRPSLSLLFKELNAFRLFMGYQFI</sequence>
<name>A0A0V0R4W9_PSEPJ</name>
<dbReference type="PROSITE" id="PS51463">
    <property type="entry name" value="P_GLUCOSE_ISOMERASE_3"/>
    <property type="match status" value="1"/>
</dbReference>
<keyword evidence="2 4" id="KW-0324">Glycolysis</keyword>
<dbReference type="OMA" id="DWYRQLW"/>
<keyword evidence="6" id="KW-1185">Reference proteome</keyword>
<dbReference type="NCBIfam" id="NF001211">
    <property type="entry name" value="PRK00179.1"/>
    <property type="match status" value="1"/>
</dbReference>
<comment type="catalytic activity">
    <reaction evidence="4">
        <text>alpha-D-glucose 6-phosphate = beta-D-fructose 6-phosphate</text>
        <dbReference type="Rhea" id="RHEA:11816"/>
        <dbReference type="ChEBI" id="CHEBI:57634"/>
        <dbReference type="ChEBI" id="CHEBI:58225"/>
        <dbReference type="EC" id="5.3.1.9"/>
    </reaction>
</comment>
<dbReference type="GO" id="GO:0005829">
    <property type="term" value="C:cytosol"/>
    <property type="evidence" value="ECO:0007669"/>
    <property type="project" value="TreeGrafter"/>
</dbReference>
<dbReference type="CDD" id="cd05015">
    <property type="entry name" value="SIS_PGI_1"/>
    <property type="match status" value="1"/>
</dbReference>
<evidence type="ECO:0000256" key="1">
    <source>
        <dbReference type="ARBA" id="ARBA00022432"/>
    </source>
</evidence>
<accession>A0A0V0R4W9</accession>
<dbReference type="Gene3D" id="3.40.50.10490">
    <property type="entry name" value="Glucose-6-phosphate isomerase like protein, domain 1"/>
    <property type="match status" value="2"/>
</dbReference>
<dbReference type="AlphaFoldDB" id="A0A0V0R4W9"/>
<dbReference type="GO" id="GO:0006094">
    <property type="term" value="P:gluconeogenesis"/>
    <property type="evidence" value="ECO:0007669"/>
    <property type="project" value="UniProtKB-KW"/>
</dbReference>
<dbReference type="EC" id="5.3.1.9" evidence="4"/>
<proteinExistence type="inferred from homology"/>
<protein>
    <recommendedName>
        <fullName evidence="4">Glucose-6-phosphate isomerase</fullName>
        <ecNumber evidence="4">5.3.1.9</ecNumber>
    </recommendedName>
</protein>
<dbReference type="UniPathway" id="UPA00109">
    <property type="reaction ID" value="UER00181"/>
</dbReference>
<dbReference type="Proteomes" id="UP000054937">
    <property type="component" value="Unassembled WGS sequence"/>
</dbReference>
<dbReference type="FunCoup" id="A0A0V0R4W9">
    <property type="interactions" value="104"/>
</dbReference>
<organism evidence="5 6">
    <name type="scientific">Pseudocohnilembus persalinus</name>
    <name type="common">Ciliate</name>
    <dbReference type="NCBI Taxonomy" id="266149"/>
    <lineage>
        <taxon>Eukaryota</taxon>
        <taxon>Sar</taxon>
        <taxon>Alveolata</taxon>
        <taxon>Ciliophora</taxon>
        <taxon>Intramacronucleata</taxon>
        <taxon>Oligohymenophorea</taxon>
        <taxon>Scuticociliatia</taxon>
        <taxon>Philasterida</taxon>
        <taxon>Pseudocohnilembidae</taxon>
        <taxon>Pseudocohnilembus</taxon>
    </lineage>
</organism>
<keyword evidence="3 4" id="KW-0413">Isomerase</keyword>
<dbReference type="InterPro" id="IPR001672">
    <property type="entry name" value="G6P_Isomerase"/>
</dbReference>
<dbReference type="PANTHER" id="PTHR11469:SF1">
    <property type="entry name" value="GLUCOSE-6-PHOSPHATE ISOMERASE"/>
    <property type="match status" value="1"/>
</dbReference>
<dbReference type="EMBL" id="LDAU01000048">
    <property type="protein sequence ID" value="KRX09538.1"/>
    <property type="molecule type" value="Genomic_DNA"/>
</dbReference>
<dbReference type="HAMAP" id="MF_00473">
    <property type="entry name" value="G6P_isomerase"/>
    <property type="match status" value="1"/>
</dbReference>
<evidence type="ECO:0000256" key="4">
    <source>
        <dbReference type="RuleBase" id="RU000612"/>
    </source>
</evidence>
<comment type="caution">
    <text evidence="5">The sequence shown here is derived from an EMBL/GenBank/DDBJ whole genome shotgun (WGS) entry which is preliminary data.</text>
</comment>
<dbReference type="CDD" id="cd05016">
    <property type="entry name" value="SIS_PGI_2"/>
    <property type="match status" value="1"/>
</dbReference>
<dbReference type="PRINTS" id="PR00662">
    <property type="entry name" value="G6PISOMERASE"/>
</dbReference>
<dbReference type="InParanoid" id="A0A0V0R4W9"/>
<dbReference type="GO" id="GO:0048029">
    <property type="term" value="F:monosaccharide binding"/>
    <property type="evidence" value="ECO:0007669"/>
    <property type="project" value="TreeGrafter"/>
</dbReference>
<gene>
    <name evidence="5" type="ORF">PPERSA_12281</name>
</gene>
<evidence type="ECO:0000256" key="2">
    <source>
        <dbReference type="ARBA" id="ARBA00023152"/>
    </source>
</evidence>
<evidence type="ECO:0000256" key="3">
    <source>
        <dbReference type="ARBA" id="ARBA00023235"/>
    </source>
</evidence>
<dbReference type="GO" id="GO:0051156">
    <property type="term" value="P:glucose 6-phosphate metabolic process"/>
    <property type="evidence" value="ECO:0007669"/>
    <property type="project" value="TreeGrafter"/>
</dbReference>
<reference evidence="5 6" key="1">
    <citation type="journal article" date="2015" name="Sci. Rep.">
        <title>Genome of the facultative scuticociliatosis pathogen Pseudocohnilembus persalinus provides insight into its virulence through horizontal gene transfer.</title>
        <authorList>
            <person name="Xiong J."/>
            <person name="Wang G."/>
            <person name="Cheng J."/>
            <person name="Tian M."/>
            <person name="Pan X."/>
            <person name="Warren A."/>
            <person name="Jiang C."/>
            <person name="Yuan D."/>
            <person name="Miao W."/>
        </authorList>
    </citation>
    <scope>NUCLEOTIDE SEQUENCE [LARGE SCALE GENOMIC DNA]</scope>
    <source>
        <strain evidence="5">36N120E</strain>
    </source>
</reference>
<dbReference type="SUPFAM" id="SSF53697">
    <property type="entry name" value="SIS domain"/>
    <property type="match status" value="1"/>
</dbReference>
<dbReference type="Pfam" id="PF00342">
    <property type="entry name" value="PGI"/>
    <property type="match status" value="1"/>
</dbReference>
<dbReference type="InterPro" id="IPR035482">
    <property type="entry name" value="SIS_PGI_2"/>
</dbReference>
<dbReference type="GO" id="GO:0004347">
    <property type="term" value="F:glucose-6-phosphate isomerase activity"/>
    <property type="evidence" value="ECO:0007669"/>
    <property type="project" value="UniProtKB-EC"/>
</dbReference>
<keyword evidence="1 4" id="KW-0312">Gluconeogenesis</keyword>
<dbReference type="OrthoDB" id="5831190at2759"/>
<evidence type="ECO:0000313" key="6">
    <source>
        <dbReference type="Proteomes" id="UP000054937"/>
    </source>
</evidence>
<dbReference type="GO" id="GO:0097367">
    <property type="term" value="F:carbohydrate derivative binding"/>
    <property type="evidence" value="ECO:0007669"/>
    <property type="project" value="InterPro"/>
</dbReference>
<dbReference type="GO" id="GO:0006096">
    <property type="term" value="P:glycolytic process"/>
    <property type="evidence" value="ECO:0007669"/>
    <property type="project" value="UniProtKB-UniPathway"/>
</dbReference>
<comment type="pathway">
    <text evidence="4">Carbohydrate degradation; glycolysis; D-glyceraldehyde 3-phosphate and glycerone phosphate from D-glucose: step 2/4.</text>
</comment>
<dbReference type="InterPro" id="IPR035476">
    <property type="entry name" value="SIS_PGI_1"/>
</dbReference>
<comment type="similarity">
    <text evidence="4">Belongs to the GPI family.</text>
</comment>
<dbReference type="PANTHER" id="PTHR11469">
    <property type="entry name" value="GLUCOSE-6-PHOSPHATE ISOMERASE"/>
    <property type="match status" value="1"/>
</dbReference>
<evidence type="ECO:0000313" key="5">
    <source>
        <dbReference type="EMBL" id="KRX09538.1"/>
    </source>
</evidence>
<dbReference type="InterPro" id="IPR046348">
    <property type="entry name" value="SIS_dom_sf"/>
</dbReference>